<organism evidence="2 3">
    <name type="scientific">Geomonas propionica</name>
    <dbReference type="NCBI Taxonomy" id="2798582"/>
    <lineage>
        <taxon>Bacteria</taxon>
        <taxon>Pseudomonadati</taxon>
        <taxon>Thermodesulfobacteriota</taxon>
        <taxon>Desulfuromonadia</taxon>
        <taxon>Geobacterales</taxon>
        <taxon>Geobacteraceae</taxon>
        <taxon>Geomonas</taxon>
    </lineage>
</organism>
<dbReference type="EMBL" id="JAEMHK010000001">
    <property type="protein sequence ID" value="MBJ6798960.1"/>
    <property type="molecule type" value="Genomic_DNA"/>
</dbReference>
<gene>
    <name evidence="2" type="ORF">JFN90_02290</name>
</gene>
<keyword evidence="1" id="KW-0732">Signal</keyword>
<comment type="caution">
    <text evidence="2">The sequence shown here is derived from an EMBL/GenBank/DDBJ whole genome shotgun (WGS) entry which is preliminary data.</text>
</comment>
<accession>A0ABS0YLW6</accession>
<name>A0ABS0YLW6_9BACT</name>
<feature type="signal peptide" evidence="1">
    <location>
        <begin position="1"/>
        <end position="24"/>
    </location>
</feature>
<protein>
    <submittedName>
        <fullName evidence="2">DUF4402 domain-containing protein</fullName>
    </submittedName>
</protein>
<feature type="chain" id="PRO_5045559854" evidence="1">
    <location>
        <begin position="25"/>
        <end position="152"/>
    </location>
</feature>
<keyword evidence="3" id="KW-1185">Reference proteome</keyword>
<proteinExistence type="predicted"/>
<dbReference type="Pfam" id="PF14352">
    <property type="entry name" value="DUF4402"/>
    <property type="match status" value="1"/>
</dbReference>
<reference evidence="2 3" key="1">
    <citation type="submission" date="2020-12" db="EMBL/GenBank/DDBJ databases">
        <title>Geomonas sp. Red259, isolated from paddy soil.</title>
        <authorList>
            <person name="Xu Z."/>
            <person name="Zhang Z."/>
            <person name="Masuda Y."/>
            <person name="Itoh H."/>
            <person name="Senoo K."/>
        </authorList>
    </citation>
    <scope>NUCLEOTIDE SEQUENCE [LARGE SCALE GENOMIC DNA]</scope>
    <source>
        <strain evidence="2 3">Red259</strain>
    </source>
</reference>
<dbReference type="RefSeq" id="WP_199393476.1">
    <property type="nucleotide sequence ID" value="NZ_JAEMHK010000001.1"/>
</dbReference>
<dbReference type="Proteomes" id="UP000641025">
    <property type="component" value="Unassembled WGS sequence"/>
</dbReference>
<evidence type="ECO:0000313" key="2">
    <source>
        <dbReference type="EMBL" id="MBJ6798960.1"/>
    </source>
</evidence>
<evidence type="ECO:0000256" key="1">
    <source>
        <dbReference type="SAM" id="SignalP"/>
    </source>
</evidence>
<dbReference type="InterPro" id="IPR025514">
    <property type="entry name" value="DUF4402"/>
</dbReference>
<sequence>MRIRAKFVASLLALWCMVPATALAAPTALAKNQDFDFGRVVGGAGRSGVVTITSAEVRTYTGNVLPLGTTFSAARFTITGNVGKSYTITLPVSFVINAGVDQMTVTAVTSSIPLTGVIPAGGAVSFSVGGTLNLGAVQRNAKYSGSMNISVK</sequence>
<evidence type="ECO:0000313" key="3">
    <source>
        <dbReference type="Proteomes" id="UP000641025"/>
    </source>
</evidence>